<dbReference type="Gene3D" id="1.10.45.10">
    <property type="entry name" value="Vanillyl-alcohol Oxidase, Chain A, domain 4"/>
    <property type="match status" value="1"/>
</dbReference>
<evidence type="ECO:0000259" key="6">
    <source>
        <dbReference type="PROSITE" id="PS51387"/>
    </source>
</evidence>
<evidence type="ECO:0000313" key="7">
    <source>
        <dbReference type="EMBL" id="OTA19765.1"/>
    </source>
</evidence>
<dbReference type="Gene3D" id="3.30.465.10">
    <property type="match status" value="1"/>
</dbReference>
<comment type="caution">
    <text evidence="7">The sequence shown here is derived from an EMBL/GenBank/DDBJ whole genome shotgun (WGS) entry which is preliminary data.</text>
</comment>
<dbReference type="InterPro" id="IPR016169">
    <property type="entry name" value="FAD-bd_PCMH_sub2"/>
</dbReference>
<dbReference type="InterPro" id="IPR051264">
    <property type="entry name" value="FAD-oxidored/transferase_4"/>
</dbReference>
<feature type="domain" description="FAD-binding PCMH-type" evidence="6">
    <location>
        <begin position="47"/>
        <end position="239"/>
    </location>
</feature>
<accession>A0A1Y2SNN8</accession>
<dbReference type="PROSITE" id="PS51387">
    <property type="entry name" value="FAD_PCMH"/>
    <property type="match status" value="1"/>
</dbReference>
<dbReference type="InterPro" id="IPR016164">
    <property type="entry name" value="FAD-linked_Oxase-like_C"/>
</dbReference>
<evidence type="ECO:0000256" key="4">
    <source>
        <dbReference type="ARBA" id="ARBA00022827"/>
    </source>
</evidence>
<dbReference type="Gene3D" id="3.30.43.10">
    <property type="entry name" value="Uridine Diphospho-n-acetylenolpyruvylglucosamine Reductase, domain 2"/>
    <property type="match status" value="1"/>
</dbReference>
<comment type="cofactor">
    <cofactor evidence="1">
        <name>FAD</name>
        <dbReference type="ChEBI" id="CHEBI:57692"/>
    </cofactor>
</comment>
<evidence type="ECO:0000256" key="2">
    <source>
        <dbReference type="ARBA" id="ARBA00008000"/>
    </source>
</evidence>
<dbReference type="PANTHER" id="PTHR43716:SF1">
    <property type="entry name" value="D-2-HYDROXYGLUTARATE DEHYDROGENASE, MITOCHONDRIAL"/>
    <property type="match status" value="1"/>
</dbReference>
<dbReference type="InterPro" id="IPR016166">
    <property type="entry name" value="FAD-bd_PCMH"/>
</dbReference>
<keyword evidence="4" id="KW-0274">FAD</keyword>
<dbReference type="GO" id="GO:0022904">
    <property type="term" value="P:respiratory electron transport chain"/>
    <property type="evidence" value="ECO:0007669"/>
    <property type="project" value="TreeGrafter"/>
</dbReference>
<protein>
    <submittedName>
        <fullName evidence="7">FAD-linked oxidase</fullName>
    </submittedName>
</protein>
<dbReference type="GO" id="GO:0071949">
    <property type="term" value="F:FAD binding"/>
    <property type="evidence" value="ECO:0007669"/>
    <property type="project" value="InterPro"/>
</dbReference>
<organism evidence="7 8">
    <name type="scientific">Xenorhabdus beddingii</name>
    <dbReference type="NCBI Taxonomy" id="40578"/>
    <lineage>
        <taxon>Bacteria</taxon>
        <taxon>Pseudomonadati</taxon>
        <taxon>Pseudomonadota</taxon>
        <taxon>Gammaproteobacteria</taxon>
        <taxon>Enterobacterales</taxon>
        <taxon>Morganellaceae</taxon>
        <taxon>Xenorhabdus</taxon>
    </lineage>
</organism>
<sequence length="565" mass="64285">MNTANARKKENTPSSKNIFTQSVNDLINFPKDVKWEYRNFSNWSQEIKVAQVPCCIPNSVDQVLAVVNWAWKQKYRIRPIGQSHNWSPLILKPKADPPKNIMLMDLQPHFTQIHIEHSSPFSIVKAQTGVLMEALMSQMEEQGLGFTATPAPGDLTLGGVLAIGGHGTAIKARDEKNEPGHVYGSLSNTLLALSAVVWDEDSKQYILKHFQRTESDCAPLLTHLGSALILEVQLQAGKNQRMRCESFTHIPATELFAFSQDKEGEDQQNVSHFLDKNGRVEVILFPFTEKPWLKVWSLAPEKSRSSEEVTHPYNYPFSDNVPDFVSKSLKTILNWLPSLTPTLGKAQYHYIKICLCFFRKDIWGWSKNLLLYVKPTTLRVTANGYAVLTRRADIQRVLSVFHTQWLTLLKEFTADGKYPINGPLEVRVTGLDVPSEVTHEGASVPSLSPLRPRPDKPEWDVAVWIDILTFPGTKYATEFLHKFEQWLFKQFNGDYASARVEWSKGWAYSKNAAWEHEEVLTKIIPSSFNEGQPTTNNWASTVSLLNKYDPYHLFRTPLLDKLFSV</sequence>
<dbReference type="PANTHER" id="PTHR43716">
    <property type="entry name" value="D-2-HYDROXYGLUTARATE DEHYDROGENASE, MITOCHONDRIAL"/>
    <property type="match status" value="1"/>
</dbReference>
<name>A0A1Y2SNN8_9GAMM</name>
<reference evidence="7 8" key="1">
    <citation type="submission" date="2017-01" db="EMBL/GenBank/DDBJ databases">
        <title>Deconstructing symbiosis and pathogenesis requirements using a combined genomic-metabolomic approach.</title>
        <authorList>
            <person name="Tobias N.J."/>
            <person name="Wolff H."/>
            <person name="Djahanschiri B."/>
            <person name="Ebersberger I."/>
            <person name="Bode H.B."/>
        </authorList>
    </citation>
    <scope>NUCLEOTIDE SEQUENCE [LARGE SCALE GENOMIC DNA]</scope>
    <source>
        <strain evidence="7 8">DSM 4764</strain>
    </source>
</reference>
<dbReference type="SUPFAM" id="SSF56176">
    <property type="entry name" value="FAD-binding/transporter-associated domain-like"/>
    <property type="match status" value="1"/>
</dbReference>
<evidence type="ECO:0000256" key="5">
    <source>
        <dbReference type="ARBA" id="ARBA00023002"/>
    </source>
</evidence>
<dbReference type="Gene3D" id="3.40.462.10">
    <property type="entry name" value="FAD-linked oxidases, C-terminal domain"/>
    <property type="match status" value="1"/>
</dbReference>
<dbReference type="OrthoDB" id="1489106at2"/>
<keyword evidence="8" id="KW-1185">Reference proteome</keyword>
<dbReference type="InterPro" id="IPR016171">
    <property type="entry name" value="Vanillyl_alc_oxidase_C-sub2"/>
</dbReference>
<dbReference type="InterPro" id="IPR015213">
    <property type="entry name" value="Cholesterol_OX_subst-bd"/>
</dbReference>
<dbReference type="InterPro" id="IPR016167">
    <property type="entry name" value="FAD-bd_PCMH_sub1"/>
</dbReference>
<evidence type="ECO:0000256" key="1">
    <source>
        <dbReference type="ARBA" id="ARBA00001974"/>
    </source>
</evidence>
<keyword evidence="5" id="KW-0560">Oxidoreductase</keyword>
<dbReference type="AlphaFoldDB" id="A0A1Y2SNN8"/>
<dbReference type="GO" id="GO:0016491">
    <property type="term" value="F:oxidoreductase activity"/>
    <property type="evidence" value="ECO:0007669"/>
    <property type="project" value="UniProtKB-KW"/>
</dbReference>
<dbReference type="Pfam" id="PF01565">
    <property type="entry name" value="FAD_binding_4"/>
    <property type="match status" value="1"/>
</dbReference>
<dbReference type="InterPro" id="IPR016170">
    <property type="entry name" value="Cytok_DH_C_sf"/>
</dbReference>
<comment type="similarity">
    <text evidence="2">Belongs to the FAD-binding oxidoreductase/transferase type 4 family.</text>
</comment>
<dbReference type="RefSeq" id="WP_086112836.1">
    <property type="nucleotide sequence ID" value="NZ_CAWNHF010000057.1"/>
</dbReference>
<keyword evidence="3" id="KW-0285">Flavoprotein</keyword>
<dbReference type="InterPro" id="IPR006094">
    <property type="entry name" value="Oxid_FAD_bind_N"/>
</dbReference>
<dbReference type="InterPro" id="IPR036318">
    <property type="entry name" value="FAD-bd_PCMH-like_sf"/>
</dbReference>
<proteinExistence type="inferred from homology"/>
<gene>
    <name evidence="7" type="ORF">Xbed_02075</name>
</gene>
<dbReference type="SUPFAM" id="SSF55103">
    <property type="entry name" value="FAD-linked oxidases, C-terminal domain"/>
    <property type="match status" value="1"/>
</dbReference>
<dbReference type="Proteomes" id="UP000194204">
    <property type="component" value="Unassembled WGS sequence"/>
</dbReference>
<dbReference type="EMBL" id="MUBK01000015">
    <property type="protein sequence ID" value="OTA19765.1"/>
    <property type="molecule type" value="Genomic_DNA"/>
</dbReference>
<evidence type="ECO:0000313" key="8">
    <source>
        <dbReference type="Proteomes" id="UP000194204"/>
    </source>
</evidence>
<dbReference type="STRING" id="40578.Xbed_02075"/>
<dbReference type="Pfam" id="PF09129">
    <property type="entry name" value="Chol_subst-bind"/>
    <property type="match status" value="1"/>
</dbReference>
<evidence type="ECO:0000256" key="3">
    <source>
        <dbReference type="ARBA" id="ARBA00022630"/>
    </source>
</evidence>